<dbReference type="Pfam" id="PF02894">
    <property type="entry name" value="GFO_IDH_MocA_C"/>
    <property type="match status" value="1"/>
</dbReference>
<gene>
    <name evidence="4" type="ORF">L1F29_15670</name>
</gene>
<dbReference type="InterPro" id="IPR051450">
    <property type="entry name" value="Gfo/Idh/MocA_Oxidoreductases"/>
</dbReference>
<keyword evidence="5" id="KW-1185">Reference proteome</keyword>
<accession>A0ABY5SIA1</accession>
<proteinExistence type="inferred from homology"/>
<reference evidence="4" key="1">
    <citation type="submission" date="2022-01" db="EMBL/GenBank/DDBJ databases">
        <title>Paenibacillus spongiae sp. nov., isolated from marine sponge.</title>
        <authorList>
            <person name="Li Z."/>
            <person name="Zhang M."/>
        </authorList>
    </citation>
    <scope>NUCLEOTIDE SEQUENCE</scope>
    <source>
        <strain evidence="4">PHS-Z3</strain>
    </source>
</reference>
<dbReference type="Proteomes" id="UP001057877">
    <property type="component" value="Chromosome"/>
</dbReference>
<protein>
    <submittedName>
        <fullName evidence="4">Gfo/Idh/MocA family oxidoreductase</fullName>
    </submittedName>
</protein>
<dbReference type="SUPFAM" id="SSF55347">
    <property type="entry name" value="Glyceraldehyde-3-phosphate dehydrogenase-like, C-terminal domain"/>
    <property type="match status" value="1"/>
</dbReference>
<dbReference type="SUPFAM" id="SSF51735">
    <property type="entry name" value="NAD(P)-binding Rossmann-fold domains"/>
    <property type="match status" value="1"/>
</dbReference>
<dbReference type="PANTHER" id="PTHR43377:SF1">
    <property type="entry name" value="BILIVERDIN REDUCTASE A"/>
    <property type="match status" value="1"/>
</dbReference>
<name>A0ABY5SIA1_9BACL</name>
<dbReference type="InterPro" id="IPR000683">
    <property type="entry name" value="Gfo/Idh/MocA-like_OxRdtase_N"/>
</dbReference>
<dbReference type="EMBL" id="CP091430">
    <property type="protein sequence ID" value="UVI33185.1"/>
    <property type="molecule type" value="Genomic_DNA"/>
</dbReference>
<organism evidence="4 5">
    <name type="scientific">Paenibacillus spongiae</name>
    <dbReference type="NCBI Taxonomy" id="2909671"/>
    <lineage>
        <taxon>Bacteria</taxon>
        <taxon>Bacillati</taxon>
        <taxon>Bacillota</taxon>
        <taxon>Bacilli</taxon>
        <taxon>Bacillales</taxon>
        <taxon>Paenibacillaceae</taxon>
        <taxon>Paenibacillus</taxon>
    </lineage>
</organism>
<dbReference type="InterPro" id="IPR004104">
    <property type="entry name" value="Gfo/Idh/MocA-like_OxRdtase_C"/>
</dbReference>
<comment type="similarity">
    <text evidence="1">Belongs to the Gfo/Idh/MocA family.</text>
</comment>
<feature type="domain" description="Gfo/Idh/MocA-like oxidoreductase C-terminal" evidence="3">
    <location>
        <begin position="167"/>
        <end position="325"/>
    </location>
</feature>
<evidence type="ECO:0000259" key="3">
    <source>
        <dbReference type="Pfam" id="PF02894"/>
    </source>
</evidence>
<dbReference type="Gene3D" id="3.30.360.10">
    <property type="entry name" value="Dihydrodipicolinate Reductase, domain 2"/>
    <property type="match status" value="1"/>
</dbReference>
<dbReference type="Pfam" id="PF01408">
    <property type="entry name" value="GFO_IDH_MocA"/>
    <property type="match status" value="1"/>
</dbReference>
<evidence type="ECO:0000256" key="1">
    <source>
        <dbReference type="ARBA" id="ARBA00010928"/>
    </source>
</evidence>
<evidence type="ECO:0000313" key="5">
    <source>
        <dbReference type="Proteomes" id="UP001057877"/>
    </source>
</evidence>
<feature type="domain" description="Gfo/Idh/MocA-like oxidoreductase N-terminal" evidence="2">
    <location>
        <begin position="6"/>
        <end position="123"/>
    </location>
</feature>
<evidence type="ECO:0000313" key="4">
    <source>
        <dbReference type="EMBL" id="UVI33185.1"/>
    </source>
</evidence>
<evidence type="ECO:0000259" key="2">
    <source>
        <dbReference type="Pfam" id="PF01408"/>
    </source>
</evidence>
<dbReference type="Gene3D" id="3.40.50.720">
    <property type="entry name" value="NAD(P)-binding Rossmann-like Domain"/>
    <property type="match status" value="1"/>
</dbReference>
<sequence>MREQRIKMALIGAGGWGLQHARILRDRADVDFCAIVGRQPERTLARAQAFGTNGYTDIDEMLEKEQPDLVSICLPNQDHYETTLRVIQAGFPLLVEKPLVFDLKEADNLLSEAAKRNLFFAINFNHRYAKPVQLAREAILAGKLGDLTFASWRFGGEGTSSHPHANLIETQCHGFDMLEYLCGPVDSVMAEMTDMTGGGQRTIVLALRFASGTVGSLIGTYDSSYAYPDTHRVELDGTKGRAVIHDTVRRYTYHPRGSELGEVWEAGYFNDMDREFHRTFDKHVDALLAAFKAGERPPVHAEAGMRALKIADAAIRSWKTGARVRVD</sequence>
<dbReference type="RefSeq" id="WP_258389238.1">
    <property type="nucleotide sequence ID" value="NZ_CP091430.1"/>
</dbReference>
<dbReference type="PANTHER" id="PTHR43377">
    <property type="entry name" value="BILIVERDIN REDUCTASE A"/>
    <property type="match status" value="1"/>
</dbReference>
<dbReference type="InterPro" id="IPR036291">
    <property type="entry name" value="NAD(P)-bd_dom_sf"/>
</dbReference>